<dbReference type="SUPFAM" id="SSF52518">
    <property type="entry name" value="Thiamin diphosphate-binding fold (THDP-binding)"/>
    <property type="match status" value="1"/>
</dbReference>
<reference evidence="5" key="1">
    <citation type="submission" date="2019-08" db="EMBL/GenBank/DDBJ databases">
        <authorList>
            <person name="Kucharzyk K."/>
            <person name="Murdoch R.W."/>
            <person name="Higgins S."/>
            <person name="Loffler F."/>
        </authorList>
    </citation>
    <scope>NUCLEOTIDE SEQUENCE</scope>
</reference>
<dbReference type="Pfam" id="PF17147">
    <property type="entry name" value="PFOR_II"/>
    <property type="match status" value="1"/>
</dbReference>
<proteinExistence type="predicted"/>
<evidence type="ECO:0000256" key="2">
    <source>
        <dbReference type="SAM" id="MobiDB-lite"/>
    </source>
</evidence>
<feature type="region of interest" description="Disordered" evidence="2">
    <location>
        <begin position="1"/>
        <end position="23"/>
    </location>
</feature>
<dbReference type="InterPro" id="IPR002880">
    <property type="entry name" value="Pyrv_Fd/Flavodoxin_OxRdtase_N"/>
</dbReference>
<dbReference type="PANTHER" id="PTHR43088">
    <property type="entry name" value="SUBUNIT OF PYRUVATE:FLAVODOXIN OXIDOREDUCTASE-RELATED"/>
    <property type="match status" value="1"/>
</dbReference>
<evidence type="ECO:0000313" key="5">
    <source>
        <dbReference type="EMBL" id="MPM62103.1"/>
    </source>
</evidence>
<feature type="domain" description="Pyruvate:ferredoxin oxidoreductase core" evidence="4">
    <location>
        <begin position="300"/>
        <end position="394"/>
    </location>
</feature>
<dbReference type="EMBL" id="VSSQ01018689">
    <property type="protein sequence ID" value="MPM62103.1"/>
    <property type="molecule type" value="Genomic_DNA"/>
</dbReference>
<organism evidence="5">
    <name type="scientific">bioreactor metagenome</name>
    <dbReference type="NCBI Taxonomy" id="1076179"/>
    <lineage>
        <taxon>unclassified sequences</taxon>
        <taxon>metagenomes</taxon>
        <taxon>ecological metagenomes</taxon>
    </lineage>
</organism>
<dbReference type="InterPro" id="IPR052368">
    <property type="entry name" value="2-oxoacid_oxidoreductase"/>
</dbReference>
<dbReference type="SUPFAM" id="SSF52922">
    <property type="entry name" value="TK C-terminal domain-like"/>
    <property type="match status" value="1"/>
</dbReference>
<accession>A0A645BFY6</accession>
<evidence type="ECO:0008006" key="6">
    <source>
        <dbReference type="Google" id="ProtNLM"/>
    </source>
</evidence>
<evidence type="ECO:0000259" key="3">
    <source>
        <dbReference type="Pfam" id="PF01855"/>
    </source>
</evidence>
<dbReference type="NCBIfam" id="NF005507">
    <property type="entry name" value="PRK07119.1"/>
    <property type="match status" value="1"/>
</dbReference>
<feature type="domain" description="Pyruvate flavodoxin/ferredoxin oxidoreductase pyrimidine binding" evidence="3">
    <location>
        <begin position="68"/>
        <end position="247"/>
    </location>
</feature>
<dbReference type="Gene3D" id="3.40.50.920">
    <property type="match status" value="1"/>
</dbReference>
<dbReference type="GO" id="GO:0016491">
    <property type="term" value="F:oxidoreductase activity"/>
    <property type="evidence" value="ECO:0007669"/>
    <property type="project" value="UniProtKB-KW"/>
</dbReference>
<evidence type="ECO:0000256" key="1">
    <source>
        <dbReference type="ARBA" id="ARBA00023002"/>
    </source>
</evidence>
<comment type="caution">
    <text evidence="5">The sequence shown here is derived from an EMBL/GenBank/DDBJ whole genome shotgun (WGS) entry which is preliminary data.</text>
</comment>
<dbReference type="Gene3D" id="3.40.50.970">
    <property type="match status" value="1"/>
</dbReference>
<gene>
    <name evidence="5" type="ORF">SDC9_108969</name>
</gene>
<dbReference type="AlphaFoldDB" id="A0A645BFY6"/>
<dbReference type="InterPro" id="IPR009014">
    <property type="entry name" value="Transketo_C/PFOR_II"/>
</dbReference>
<dbReference type="CDD" id="cd07034">
    <property type="entry name" value="TPP_PYR_PFOR_IOR-alpha_like"/>
    <property type="match status" value="1"/>
</dbReference>
<dbReference type="InterPro" id="IPR033412">
    <property type="entry name" value="PFOR_II"/>
</dbReference>
<dbReference type="InterPro" id="IPR029061">
    <property type="entry name" value="THDP-binding"/>
</dbReference>
<dbReference type="PANTHER" id="PTHR43088:SF1">
    <property type="entry name" value="SUBUNIT OF PYRUVATE:FLAVODOXIN OXIDOREDUCTASE"/>
    <property type="match status" value="1"/>
</dbReference>
<keyword evidence="1" id="KW-0560">Oxidoreductase</keyword>
<evidence type="ECO:0000259" key="4">
    <source>
        <dbReference type="Pfam" id="PF17147"/>
    </source>
</evidence>
<name>A0A645BFY6_9ZZZZ</name>
<dbReference type="Pfam" id="PF01855">
    <property type="entry name" value="POR_N"/>
    <property type="match status" value="1"/>
</dbReference>
<protein>
    <recommendedName>
        <fullName evidence="6">2-oxoglutarate synthase</fullName>
    </recommendedName>
</protein>
<sequence>MPQEDPQDRSRDDQPKGTLARRNDGRSTVHWLRLLRHHVPRLRNYGGKVRANSMADKVLMKGNEAIAEAAILAGCRHYFGYPITPQTEIAAYMSKRMPKIGGVFLQAESEIAAINMVYGVSAAGKRVMTSSSSPGISLKGEGLSYLAGSDLPAFLVNVQRGGPGLGGIQPSQADYFQATRGGGHGDYHMIVLAPASVQEMADLTVKGFDLADKYRMTAMILADGTIGQMMEPVSLDIGEQKVYDKPWALTGTKMEREHNIVTSLFLKPEALEQLNFERYARYRIVEENEVMYESFQMEDAEICVVAYGITARVSKNAVTAARAKGIRVGLIRPITLWPFPKAALAEAATRVKSFLSVEMSMGQMIEDIELSIRCAKPVTLVNRVGGMIPTPEQVLSAIEQAAGGDKK</sequence>